<dbReference type="InterPro" id="IPR011050">
    <property type="entry name" value="Pectin_lyase_fold/virulence"/>
</dbReference>
<dbReference type="GO" id="GO:0003824">
    <property type="term" value="F:catalytic activity"/>
    <property type="evidence" value="ECO:0007669"/>
    <property type="project" value="UniProtKB-ARBA"/>
</dbReference>
<accession>A0A2S0PES9</accession>
<dbReference type="InterPro" id="IPR010069">
    <property type="entry name" value="CdiA_FHA1_rpt"/>
</dbReference>
<dbReference type="NCBIfam" id="TIGR01901">
    <property type="entry name" value="adhes_NPXG"/>
    <property type="match status" value="1"/>
</dbReference>
<dbReference type="InterPro" id="IPR008619">
    <property type="entry name" value="Filamentous_hemagglutn_rpt"/>
</dbReference>
<evidence type="ECO:0000256" key="1">
    <source>
        <dbReference type="SAM" id="MobiDB-lite"/>
    </source>
</evidence>
<dbReference type="SUPFAM" id="SSF51126">
    <property type="entry name" value="Pectin lyase-like"/>
    <property type="match status" value="1"/>
</dbReference>
<dbReference type="Gene3D" id="2.160.20.10">
    <property type="entry name" value="Single-stranded right-handed beta-helix, Pectin lyase-like"/>
    <property type="match status" value="1"/>
</dbReference>
<evidence type="ECO:0000259" key="2">
    <source>
        <dbReference type="SMART" id="SM00912"/>
    </source>
</evidence>
<sequence>MACAPVPRSVTESNPSRAVTMPLVRRCVPSLLIPLLFLLAAGAGADGIVADPGAASTQQPVVQRTASGLPQVDIQTPNAAGVSHNHYRQFDVGPRGAILNNARHDVQTELGGWVRSNPALASGSARLIINEVNSSQPSLLRGLLEVAGPRADVIVANPSGITCAGCGFINADRSTLSTGRPQPGPQGNLDSFRVSNGTVRIEGAGLYAGLSSHTAIFARAVEINAGLWARHLRVVTGANRISADGDSVSPEAADAATRPQFALDSALLGGMYAGKIFLTGTEHGVGVNLGGKVTAGDGGLVLHADGRLEVSGTVHSEGSARLTAHALHQRGTLSASESLTLGAASVDLDDSTLKAATITLDSDGPLSLRRAKLTAGGLLAFTTPGQMVSDGSTVKAGQMTLRAGSLSAPDSKWSSRGALTLNVDGDVTHRGQWQADGEAALHVGGHLYNHGKLLAVGALTLRAAALDNAATGEIRAGETRLHIAGRLHNLGLIDGDRLAIASASVLNEEGGTLAASEQLDVGTASLLNRERGLLFSAGGLAIGGTLDAQGRASGRAQTLVNRSSTIEALGDLQIAAAQIRNDNDHFASEVVPVSEEAITEFQPYGSPDRYRRERPGIENFKDEVMRLRTPEGKTDRYIQYSYTRRTYASRVTTSAPGRILAGGRIWLEADRLINDKSHILAGGLLDGPIGKLDNLDATGTRIVRDDGVADSYWRIKRTPSLLEKHKKDWQGYASRPYTPQTEQTIGLGVVDYRGHSQPVGSGTQLKPRPGKKAWTEVERPDSVVRTGGLELEQDDSRLFRPAQEPDRYVVETDPRYTDRRRWLSSDAQLAQLQVDPRHVQRRLGDGFHEQRLVREQVMALTGRRFLGQHRNDEAQYRALLDSGVTQARAWQLVPGVALSAAQMAQLTSDMVWLVEHDIRQADGSTTRALVPQLYVQVRPGDLDGSGALLSADRIGLKIDGTLYSSGKLAGRELALRAGQIRLAGGRISGDELDLRATGDIGLYGTAVDGASRLDMQAGRDLTVSTTTRHTAHAQGRSTHVDQVARLTLRGDDGRLTLRAGRDLQVMGAELDSRGQTGVHAGRDLSLGSVATGSTHLTQWSDSNWRHDARRDDVGSRLQSRSDQVLSAGRDLHTRAVQARSEHGDLAAVAGRDLRLIGGEAWQHVDQLLQVQHRGQLSSTLETTRDTLDQQQIRASTLSGERLQLQAGRDLELSASQAASTQDTRLQAGRDLALSAGYSRHTLDHYRQQLTSGVFRGGSIGFTAGEQEQRHRQREEGERAVASLVGATDGGVTLSAGRDYRQTGSQVLAPRGDIELDAQRITLGEARERSEQRNDTTFRQSGLSLRVSSPVITAYETARQLQQASADSDDPRLKLLAGAGGALAGKNLYDALKANPKGGGVTVSLTVGNSRNEQRQQRHGEQARGAQLVAGGDASLRAHGAGEDSGIRLRGSEIRAGGDLSLSADGALTVEAARHWQQQRRRQHGSQGGFGLAASYGGGQGKGAAVGFHLRGGLSQGRSEGDDVEQLPGRLAAGGTLTLNAGGDITLRGAEGRGRRIELRTGVA</sequence>
<protein>
    <recommendedName>
        <fullName evidence="2">Filamentous haemagglutinin FhaB/tRNA nuclease CdiA-like TPS domain-containing protein</fullName>
    </recommendedName>
</protein>
<dbReference type="Proteomes" id="UP000244173">
    <property type="component" value="Chromosome"/>
</dbReference>
<dbReference type="EMBL" id="CP028519">
    <property type="protein sequence ID" value="AVY95855.1"/>
    <property type="molecule type" value="Genomic_DNA"/>
</dbReference>
<dbReference type="Pfam" id="PF05594">
    <property type="entry name" value="Fil_haemagg"/>
    <property type="match status" value="3"/>
</dbReference>
<organism evidence="3 4">
    <name type="scientific">Microvirgula aerodenitrificans</name>
    <dbReference type="NCBI Taxonomy" id="57480"/>
    <lineage>
        <taxon>Bacteria</taxon>
        <taxon>Pseudomonadati</taxon>
        <taxon>Pseudomonadota</taxon>
        <taxon>Betaproteobacteria</taxon>
        <taxon>Neisseriales</taxon>
        <taxon>Aquaspirillaceae</taxon>
        <taxon>Microvirgula</taxon>
    </lineage>
</organism>
<name>A0A2S0PES9_9NEIS</name>
<proteinExistence type="predicted"/>
<dbReference type="KEGG" id="maer:DAI18_18770"/>
<dbReference type="InterPro" id="IPR012334">
    <property type="entry name" value="Pectin_lyas_fold"/>
</dbReference>
<dbReference type="Pfam" id="PF05860">
    <property type="entry name" value="TPS"/>
    <property type="match status" value="1"/>
</dbReference>
<dbReference type="InterPro" id="IPR008638">
    <property type="entry name" value="FhaB/CdiA-like_TPS"/>
</dbReference>
<dbReference type="SMART" id="SM00912">
    <property type="entry name" value="Haemagg_act"/>
    <property type="match status" value="1"/>
</dbReference>
<feature type="region of interest" description="Disordered" evidence="1">
    <location>
        <begin position="757"/>
        <end position="776"/>
    </location>
</feature>
<keyword evidence="4" id="KW-1185">Reference proteome</keyword>
<dbReference type="Pfam" id="PF13332">
    <property type="entry name" value="Fil_haemagg_2"/>
    <property type="match status" value="3"/>
</dbReference>
<evidence type="ECO:0000313" key="3">
    <source>
        <dbReference type="EMBL" id="AVY95855.1"/>
    </source>
</evidence>
<dbReference type="NCBIfam" id="TIGR01731">
    <property type="entry name" value="fil_hemag_20aa"/>
    <property type="match status" value="6"/>
</dbReference>
<evidence type="ECO:0000313" key="4">
    <source>
        <dbReference type="Proteomes" id="UP000244173"/>
    </source>
</evidence>
<feature type="domain" description="Filamentous haemagglutinin FhaB/tRNA nuclease CdiA-like TPS" evidence="2">
    <location>
        <begin position="66"/>
        <end position="186"/>
    </location>
</feature>
<dbReference type="InterPro" id="IPR025157">
    <property type="entry name" value="Hemagglutinin_rpt"/>
</dbReference>
<gene>
    <name evidence="3" type="ORF">DAI18_18770</name>
</gene>
<reference evidence="3 4" key="1">
    <citation type="submission" date="2018-04" db="EMBL/GenBank/DDBJ databases">
        <title>Denitrifier Microvirgula.</title>
        <authorList>
            <person name="Anderson E."/>
            <person name="Jang J."/>
            <person name="Ishii S."/>
        </authorList>
    </citation>
    <scope>NUCLEOTIDE SEQUENCE [LARGE SCALE GENOMIC DNA]</scope>
    <source>
        <strain evidence="3 4">BE2.4</strain>
    </source>
</reference>